<dbReference type="AlphaFoldDB" id="A0A830EHL2"/>
<dbReference type="PANTHER" id="PTHR38031:SF1">
    <property type="entry name" value="SULFUR CARRIER PROTEIN CYSO"/>
    <property type="match status" value="1"/>
</dbReference>
<name>A0A830EHL2_9CREN</name>
<proteinExistence type="predicted"/>
<evidence type="ECO:0000313" key="1">
    <source>
        <dbReference type="EMBL" id="GGI72408.1"/>
    </source>
</evidence>
<gene>
    <name evidence="1" type="ORF">GCM10007112_06470</name>
</gene>
<dbReference type="PANTHER" id="PTHR38031">
    <property type="entry name" value="SULFUR CARRIER PROTEIN SLR0821-RELATED"/>
    <property type="match status" value="1"/>
</dbReference>
<reference evidence="1" key="2">
    <citation type="submission" date="2020-09" db="EMBL/GenBank/DDBJ databases">
        <authorList>
            <person name="Sun Q."/>
            <person name="Ohkuma M."/>
        </authorList>
    </citation>
    <scope>NUCLEOTIDE SEQUENCE</scope>
    <source>
        <strain evidence="1">JCM 11219</strain>
    </source>
</reference>
<dbReference type="InterPro" id="IPR012675">
    <property type="entry name" value="Beta-grasp_dom_sf"/>
</dbReference>
<reference evidence="1" key="1">
    <citation type="journal article" date="2014" name="Int. J. Syst. Evol. Microbiol.">
        <title>Complete genome sequence of Corynebacterium casei LMG S-19264T (=DSM 44701T), isolated from a smear-ripened cheese.</title>
        <authorList>
            <consortium name="US DOE Joint Genome Institute (JGI-PGF)"/>
            <person name="Walter F."/>
            <person name="Albersmeier A."/>
            <person name="Kalinowski J."/>
            <person name="Ruckert C."/>
        </authorList>
    </citation>
    <scope>NUCLEOTIDE SEQUENCE</scope>
    <source>
        <strain evidence="1">JCM 11219</strain>
    </source>
</reference>
<dbReference type="InterPro" id="IPR016155">
    <property type="entry name" value="Mopterin_synth/thiamin_S_b"/>
</dbReference>
<organism evidence="1 2">
    <name type="scientific">Vulcanisaeta souniana JCM 11219</name>
    <dbReference type="NCBI Taxonomy" id="1293586"/>
    <lineage>
        <taxon>Archaea</taxon>
        <taxon>Thermoproteota</taxon>
        <taxon>Thermoprotei</taxon>
        <taxon>Thermoproteales</taxon>
        <taxon>Thermoproteaceae</taxon>
        <taxon>Vulcanisaeta</taxon>
    </lineage>
</organism>
<dbReference type="InterPro" id="IPR052045">
    <property type="entry name" value="Sulfur_Carrier/Prot_Modifier"/>
</dbReference>
<dbReference type="Proteomes" id="UP000657075">
    <property type="component" value="Unassembled WGS sequence"/>
</dbReference>
<dbReference type="Gene3D" id="3.10.20.30">
    <property type="match status" value="1"/>
</dbReference>
<protein>
    <submittedName>
        <fullName evidence="1">Molybdopterin synthase sulfur carrier subunit</fullName>
    </submittedName>
</protein>
<evidence type="ECO:0000313" key="2">
    <source>
        <dbReference type="Proteomes" id="UP000657075"/>
    </source>
</evidence>
<dbReference type="EMBL" id="BMNM01000002">
    <property type="protein sequence ID" value="GGI72408.1"/>
    <property type="molecule type" value="Genomic_DNA"/>
</dbReference>
<comment type="caution">
    <text evidence="1">The sequence shown here is derived from an EMBL/GenBank/DDBJ whole genome shotgun (WGS) entry which is preliminary data.</text>
</comment>
<dbReference type="InterPro" id="IPR003749">
    <property type="entry name" value="ThiS/MoaD-like"/>
</dbReference>
<sequence length="100" mass="10895">MMKPSLMKVQVKFLASLYDITKVLKTELNVPDGITVKDLIVIIDKSVSPNFSKVILDDNSKLKDQYVILVNGRSVDFLNGLSTKLSNGDEVVFLPPAGGG</sequence>
<dbReference type="SUPFAM" id="SSF54285">
    <property type="entry name" value="MoaD/ThiS"/>
    <property type="match status" value="1"/>
</dbReference>
<dbReference type="Pfam" id="PF02597">
    <property type="entry name" value="ThiS"/>
    <property type="match status" value="1"/>
</dbReference>
<dbReference type="NCBIfam" id="TIGR01687">
    <property type="entry name" value="moaD_arch"/>
    <property type="match status" value="1"/>
</dbReference>
<dbReference type="InterPro" id="IPR010038">
    <property type="entry name" value="MoaD_arc-typ"/>
</dbReference>
<accession>A0A830EHL2</accession>
<dbReference type="CDD" id="cd17040">
    <property type="entry name" value="Ubl_MoaD_like"/>
    <property type="match status" value="1"/>
</dbReference>